<sequence>MSTRQLRRLHDIVRASTAADADDGDEASECIYSTRKGARGHNRQRKQRQTLVRDPREQQEVEVPENPSIGNLQSLISGKEVSGVPPSASVQQKSRRREAKGDKDLGPGITDKESYNLVSADQVSLNLEQQQCAVDEQRKKRQRGKKSKAKRREQELEEELLLEAALREREQDVDVGAMGCDANLSECESTDLLGLLSLCNPQMLDSRLERIRRFGPTAVEDVGDGRVPARRSDNRPNSQLFAEHPQYLPRFRRSVLATPNRYCWPPYDGLGATLAVQGRDSLGGGGSGNLHCEAEACGPLVYYLDVSAPGVHRADWGLAQSEASHELRGVIDCLGSAPYHIPTLIAVSGVFETMGNLPRAQEAIDLALYHVGVLLSLFPLRQTARHRVIPFCIPSNRQLFQILRCGIQQALRKAAARTAWETAKLVYSLDSTDPLGMLLLLDYLALRARGWAWLVHVYYIVTREVQRKEDPDASRAANLTVGDKLSNRSLSLSLSTLPGYFFSAALAKYFLERELEKHDVTARSPSKLIRSMSPAELQALRDTPSASFMLAHAIGRFPSAAVLLVEKVGSHATLTMTAAWDEISRAHGENSDEKSLHIARLWVARNAEMWTAAEPSAFLRRVCAGGDGLELKLCEVDSSLPQPEAWNYDSIKTDDILGSRLMVIPEHLLRPDTVTEEDMRAEAQRGMHRELTPLERDMLLRFRALYGPLTPPASTMEEEFTSYVAMFEAEGREQEMVRRENPFALFLRTFLPWNNTRDMALREALRSANIPDPVAERNRLERRQEEEEYEEEQREEDDAEWETEDSWEVGDFSLDSDPDL</sequence>
<feature type="compositionally biased region" description="Basic and acidic residues" evidence="1">
    <location>
        <begin position="774"/>
        <end position="785"/>
    </location>
</feature>
<feature type="compositionally biased region" description="Acidic residues" evidence="1">
    <location>
        <begin position="786"/>
        <end position="820"/>
    </location>
</feature>
<protein>
    <recommendedName>
        <fullName evidence="3">Transcription factor 25</fullName>
    </recommendedName>
</protein>
<accession>G0U2M4</accession>
<organism evidence="2">
    <name type="scientific">Trypanosoma vivax (strain Y486)</name>
    <dbReference type="NCBI Taxonomy" id="1055687"/>
    <lineage>
        <taxon>Eukaryota</taxon>
        <taxon>Discoba</taxon>
        <taxon>Euglenozoa</taxon>
        <taxon>Kinetoplastea</taxon>
        <taxon>Metakinetoplastina</taxon>
        <taxon>Trypanosomatida</taxon>
        <taxon>Trypanosomatidae</taxon>
        <taxon>Trypanosoma</taxon>
        <taxon>Duttonella</taxon>
    </lineage>
</organism>
<dbReference type="AlphaFoldDB" id="G0U2M4"/>
<proteinExistence type="predicted"/>
<evidence type="ECO:0000313" key="2">
    <source>
        <dbReference type="EMBL" id="CCC50527.1"/>
    </source>
</evidence>
<reference evidence="2" key="1">
    <citation type="journal article" date="2012" name="Proc. Natl. Acad. Sci. U.S.A.">
        <title>Antigenic diversity is generated by distinct evolutionary mechanisms in African trypanosome species.</title>
        <authorList>
            <person name="Jackson A.P."/>
            <person name="Berry A."/>
            <person name="Aslett M."/>
            <person name="Allison H.C."/>
            <person name="Burton P."/>
            <person name="Vavrova-Anderson J."/>
            <person name="Brown R."/>
            <person name="Browne H."/>
            <person name="Corton N."/>
            <person name="Hauser H."/>
            <person name="Gamble J."/>
            <person name="Gilderthorp R."/>
            <person name="Marcello L."/>
            <person name="McQuillan J."/>
            <person name="Otto T.D."/>
            <person name="Quail M.A."/>
            <person name="Sanders M.J."/>
            <person name="van Tonder A."/>
            <person name="Ginger M.L."/>
            <person name="Field M.C."/>
            <person name="Barry J.D."/>
            <person name="Hertz-Fowler C."/>
            <person name="Berriman M."/>
        </authorList>
    </citation>
    <scope>NUCLEOTIDE SEQUENCE</scope>
    <source>
        <strain evidence="2">Y486</strain>
    </source>
</reference>
<feature type="compositionally biased region" description="Basic residues" evidence="1">
    <location>
        <begin position="139"/>
        <end position="151"/>
    </location>
</feature>
<feature type="region of interest" description="Disordered" evidence="1">
    <location>
        <begin position="32"/>
        <end position="112"/>
    </location>
</feature>
<gene>
    <name evidence="2" type="ORF">TVY486_0903480</name>
</gene>
<feature type="region of interest" description="Disordered" evidence="1">
    <location>
        <begin position="133"/>
        <end position="154"/>
    </location>
</feature>
<dbReference type="InterPro" id="IPR006994">
    <property type="entry name" value="TCF25/Rqc1"/>
</dbReference>
<evidence type="ECO:0000256" key="1">
    <source>
        <dbReference type="SAM" id="MobiDB-lite"/>
    </source>
</evidence>
<feature type="compositionally biased region" description="Basic and acidic residues" evidence="1">
    <location>
        <begin position="99"/>
        <end position="112"/>
    </location>
</feature>
<feature type="compositionally biased region" description="Basic residues" evidence="1">
    <location>
        <begin position="36"/>
        <end position="48"/>
    </location>
</feature>
<evidence type="ECO:0008006" key="3">
    <source>
        <dbReference type="Google" id="ProtNLM"/>
    </source>
</evidence>
<dbReference type="Pfam" id="PF04910">
    <property type="entry name" value="Tcf25"/>
    <property type="match status" value="1"/>
</dbReference>
<dbReference type="PANTHER" id="PTHR22684:SF0">
    <property type="entry name" value="RIBOSOME QUALITY CONTROL COMPLEX SUBUNIT TCF25"/>
    <property type="match status" value="1"/>
</dbReference>
<dbReference type="EMBL" id="HE573025">
    <property type="protein sequence ID" value="CCC50527.1"/>
    <property type="molecule type" value="Genomic_DNA"/>
</dbReference>
<dbReference type="GO" id="GO:1990112">
    <property type="term" value="C:RQC complex"/>
    <property type="evidence" value="ECO:0007669"/>
    <property type="project" value="TreeGrafter"/>
</dbReference>
<feature type="region of interest" description="Disordered" evidence="1">
    <location>
        <begin position="773"/>
        <end position="820"/>
    </location>
</feature>
<dbReference type="PANTHER" id="PTHR22684">
    <property type="entry name" value="NULP1-RELATED"/>
    <property type="match status" value="1"/>
</dbReference>
<name>G0U2M4_TRYVY</name>